<dbReference type="KEGG" id="muo:115476642"/>
<dbReference type="GeneID" id="115476642"/>
<dbReference type="Proteomes" id="UP000515156">
    <property type="component" value="Chromosome 8"/>
</dbReference>
<comment type="similarity">
    <text evidence="1">Belongs to the CARF family.</text>
</comment>
<accession>A0A6P7YWM0</accession>
<dbReference type="InterPro" id="IPR021859">
    <property type="entry name" value="XTBD"/>
</dbReference>
<gene>
    <name evidence="4" type="primary">CDKN2AIPNL</name>
</gene>
<dbReference type="PROSITE" id="PS51827">
    <property type="entry name" value="XTBD"/>
    <property type="match status" value="1"/>
</dbReference>
<sequence>MVEERSLAEYVVQFQAYSESEKQWKARSEFILRNLSRFQQRPQQMDQLLALSMVWANHVFMGCRYSGDLLGRVVEMAEGIEVQDAPQFATRDEIMKRQQR</sequence>
<dbReference type="InParanoid" id="A0A6P7YWM0"/>
<dbReference type="Pfam" id="PF11952">
    <property type="entry name" value="XTBD"/>
    <property type="match status" value="1"/>
</dbReference>
<proteinExistence type="inferred from homology"/>
<dbReference type="CTD" id="91368"/>
<dbReference type="OrthoDB" id="2359216at2759"/>
<protein>
    <submittedName>
        <fullName evidence="4">CDKN2AIP N-terminal-like protein isoform X1</fullName>
    </submittedName>
</protein>
<dbReference type="RefSeq" id="XP_030068976.1">
    <property type="nucleotide sequence ID" value="XM_030213116.1"/>
</dbReference>
<organism evidence="3 4">
    <name type="scientific">Microcaecilia unicolor</name>
    <dbReference type="NCBI Taxonomy" id="1415580"/>
    <lineage>
        <taxon>Eukaryota</taxon>
        <taxon>Metazoa</taxon>
        <taxon>Chordata</taxon>
        <taxon>Craniata</taxon>
        <taxon>Vertebrata</taxon>
        <taxon>Euteleostomi</taxon>
        <taxon>Amphibia</taxon>
        <taxon>Gymnophiona</taxon>
        <taxon>Siphonopidae</taxon>
        <taxon>Microcaecilia</taxon>
    </lineage>
</organism>
<evidence type="ECO:0000259" key="2">
    <source>
        <dbReference type="PROSITE" id="PS51827"/>
    </source>
</evidence>
<keyword evidence="3" id="KW-1185">Reference proteome</keyword>
<dbReference type="FunCoup" id="A0A6P7YWM0">
    <property type="interactions" value="1286"/>
</dbReference>
<feature type="domain" description="XRN2-binding (XTBD)" evidence="2">
    <location>
        <begin position="11"/>
        <end position="100"/>
    </location>
</feature>
<evidence type="ECO:0000256" key="1">
    <source>
        <dbReference type="ARBA" id="ARBA00010053"/>
    </source>
</evidence>
<reference evidence="4" key="1">
    <citation type="submission" date="2025-08" db="UniProtKB">
        <authorList>
            <consortium name="RefSeq"/>
        </authorList>
    </citation>
    <scope>IDENTIFICATION</scope>
</reference>
<name>A0A6P7YWM0_9AMPH</name>
<dbReference type="AlphaFoldDB" id="A0A6P7YWM0"/>
<evidence type="ECO:0000313" key="3">
    <source>
        <dbReference type="Proteomes" id="UP000515156"/>
    </source>
</evidence>
<evidence type="ECO:0000313" key="4">
    <source>
        <dbReference type="RefSeq" id="XP_030068976.1"/>
    </source>
</evidence>